<dbReference type="SUPFAM" id="SSF53633">
    <property type="entry name" value="Carbamate kinase-like"/>
    <property type="match status" value="1"/>
</dbReference>
<dbReference type="InterPro" id="IPR002478">
    <property type="entry name" value="PUA"/>
</dbReference>
<dbReference type="PROSITE" id="PS50890">
    <property type="entry name" value="PUA"/>
    <property type="match status" value="1"/>
</dbReference>
<dbReference type="EC" id="2.7.2.11" evidence="8"/>
<comment type="subcellular location">
    <subcellularLocation>
        <location evidence="8">Cytoplasm</location>
    </subcellularLocation>
</comment>
<dbReference type="SUPFAM" id="SSF88697">
    <property type="entry name" value="PUA domain-like"/>
    <property type="match status" value="1"/>
</dbReference>
<sequence length="369" mass="38812">MDVRANIAAAKRIIVKIGSSSLTNSDHRVDVSKVDRLVDAIAARCARGSDVIVVSSGALAAGMGPMGLHSRPTDLATKQAVSAVGQQHLMQTWATSFRRYGKHVGQVLLTASDAGVRHRARNAQRTIDRLLYLGVVPIVNENDTVAHTEMRFGDNDRLAALVAHLSCVDALVLLSDVDGLYDRNPSDPAARFVPEVRDGNDLKSVVAGDGGEVGTGGMASKVTAARIASRGGVPVLLTSADNIAAALDDAQVGTVFHPKENRLSAWKFWALYAADTGGTLRIDAGAVAAVTTGGSSLLPVGIMEVYGDFHAGEIVEIIGPEGAIIGRGEVAYDSSVLTEIIGKRTDVLPSDMQRPVVHADYLSQYASRA</sequence>
<dbReference type="InterPro" id="IPR015947">
    <property type="entry name" value="PUA-like_sf"/>
</dbReference>
<comment type="similarity">
    <text evidence="8">Belongs to the glutamate 5-kinase family.</text>
</comment>
<evidence type="ECO:0000313" key="10">
    <source>
        <dbReference type="EMBL" id="SPW33941.1"/>
    </source>
</evidence>
<dbReference type="FunFam" id="3.40.1160.10:FF:000018">
    <property type="entry name" value="Glutamate 5-kinase"/>
    <property type="match status" value="1"/>
</dbReference>
<evidence type="ECO:0000256" key="4">
    <source>
        <dbReference type="ARBA" id="ARBA00022679"/>
    </source>
</evidence>
<dbReference type="EMBL" id="UARK01000035">
    <property type="protein sequence ID" value="SPW33941.1"/>
    <property type="molecule type" value="Genomic_DNA"/>
</dbReference>
<dbReference type="Pfam" id="PF00696">
    <property type="entry name" value="AA_kinase"/>
    <property type="match status" value="1"/>
</dbReference>
<dbReference type="InterPro" id="IPR001048">
    <property type="entry name" value="Asp/Glu/Uridylate_kinase"/>
</dbReference>
<dbReference type="NCBIfam" id="TIGR01027">
    <property type="entry name" value="proB"/>
    <property type="match status" value="1"/>
</dbReference>
<dbReference type="InterPro" id="IPR005715">
    <property type="entry name" value="Glu_5kinase/COase_Synthase"/>
</dbReference>
<evidence type="ECO:0000259" key="9">
    <source>
        <dbReference type="SMART" id="SM00359"/>
    </source>
</evidence>
<accession>A0A6H9XNH1</accession>
<dbReference type="InterPro" id="IPR036393">
    <property type="entry name" value="AceGlu_kinase-like_sf"/>
</dbReference>
<keyword evidence="1 8" id="KW-0963">Cytoplasm</keyword>
<name>A0A6H9XNH1_9CORY</name>
<keyword evidence="2 8" id="KW-0028">Amino-acid biosynthesis</keyword>
<dbReference type="Gene3D" id="2.30.130.10">
    <property type="entry name" value="PUA domain"/>
    <property type="match status" value="1"/>
</dbReference>
<keyword evidence="7 8" id="KW-0067">ATP-binding</keyword>
<dbReference type="GO" id="GO:0004349">
    <property type="term" value="F:glutamate 5-kinase activity"/>
    <property type="evidence" value="ECO:0007669"/>
    <property type="project" value="UniProtKB-UniRule"/>
</dbReference>
<dbReference type="Proteomes" id="UP000249886">
    <property type="component" value="Unassembled WGS sequence"/>
</dbReference>
<dbReference type="PANTHER" id="PTHR43654">
    <property type="entry name" value="GLUTAMATE 5-KINASE"/>
    <property type="match status" value="1"/>
</dbReference>
<dbReference type="InterPro" id="IPR011529">
    <property type="entry name" value="Glu_5kinase"/>
</dbReference>
<evidence type="ECO:0000256" key="2">
    <source>
        <dbReference type="ARBA" id="ARBA00022605"/>
    </source>
</evidence>
<proteinExistence type="inferred from homology"/>
<dbReference type="UniPathway" id="UPA00098">
    <property type="reaction ID" value="UER00359"/>
</dbReference>
<evidence type="ECO:0000256" key="8">
    <source>
        <dbReference type="HAMAP-Rule" id="MF_00456"/>
    </source>
</evidence>
<dbReference type="Pfam" id="PF01472">
    <property type="entry name" value="PUA"/>
    <property type="match status" value="1"/>
</dbReference>
<dbReference type="InterPro" id="IPR036974">
    <property type="entry name" value="PUA_sf"/>
</dbReference>
<protein>
    <recommendedName>
        <fullName evidence="8">Glutamate 5-kinase</fullName>
        <ecNumber evidence="8">2.7.2.11</ecNumber>
    </recommendedName>
    <alternativeName>
        <fullName evidence="8">Gamma-glutamyl kinase</fullName>
        <shortName evidence="8">GK</shortName>
    </alternativeName>
</protein>
<evidence type="ECO:0000256" key="7">
    <source>
        <dbReference type="ARBA" id="ARBA00022840"/>
    </source>
</evidence>
<dbReference type="GO" id="GO:0005524">
    <property type="term" value="F:ATP binding"/>
    <property type="evidence" value="ECO:0007669"/>
    <property type="project" value="UniProtKB-KW"/>
</dbReference>
<comment type="catalytic activity">
    <reaction evidence="8">
        <text>L-glutamate + ATP = L-glutamyl 5-phosphate + ADP</text>
        <dbReference type="Rhea" id="RHEA:14877"/>
        <dbReference type="ChEBI" id="CHEBI:29985"/>
        <dbReference type="ChEBI" id="CHEBI:30616"/>
        <dbReference type="ChEBI" id="CHEBI:58274"/>
        <dbReference type="ChEBI" id="CHEBI:456216"/>
        <dbReference type="EC" id="2.7.2.11"/>
    </reaction>
</comment>
<comment type="pathway">
    <text evidence="8">Amino-acid biosynthesis; L-proline biosynthesis; L-glutamate 5-semialdehyde from L-glutamate: step 1/2.</text>
</comment>
<dbReference type="AlphaFoldDB" id="A0A6H9XNH1"/>
<feature type="binding site" evidence="8">
    <location>
        <begin position="215"/>
        <end position="221"/>
    </location>
    <ligand>
        <name>ATP</name>
        <dbReference type="ChEBI" id="CHEBI:30616"/>
    </ligand>
</feature>
<keyword evidence="3 8" id="KW-0641">Proline biosynthesis</keyword>
<comment type="caution">
    <text evidence="10">The sequence shown here is derived from an EMBL/GenBank/DDBJ whole genome shotgun (WGS) entry which is preliminary data.</text>
</comment>
<keyword evidence="4 8" id="KW-0808">Transferase</keyword>
<feature type="binding site" evidence="8">
    <location>
        <position position="56"/>
    </location>
    <ligand>
        <name>substrate</name>
    </ligand>
</feature>
<feature type="domain" description="PUA" evidence="9">
    <location>
        <begin position="278"/>
        <end position="357"/>
    </location>
</feature>
<dbReference type="InterPro" id="IPR041739">
    <property type="entry name" value="G5K_ProB"/>
</dbReference>
<dbReference type="PANTHER" id="PTHR43654:SF1">
    <property type="entry name" value="ISOPENTENYL PHOSPHATE KINASE"/>
    <property type="match status" value="1"/>
</dbReference>
<dbReference type="InterPro" id="IPR019797">
    <property type="entry name" value="Glutamate_5-kinase_CS"/>
</dbReference>
<dbReference type="GO" id="GO:0005829">
    <property type="term" value="C:cytosol"/>
    <property type="evidence" value="ECO:0007669"/>
    <property type="project" value="TreeGrafter"/>
</dbReference>
<gene>
    <name evidence="8 10" type="primary">proB</name>
    <name evidence="10" type="ORF">NCTC10254_02479</name>
</gene>
<dbReference type="PRINTS" id="PR00474">
    <property type="entry name" value="GLU5KINASE"/>
</dbReference>
<evidence type="ECO:0000313" key="11">
    <source>
        <dbReference type="Proteomes" id="UP000249886"/>
    </source>
</evidence>
<feature type="binding site" evidence="8">
    <location>
        <begin position="175"/>
        <end position="176"/>
    </location>
    <ligand>
        <name>ATP</name>
        <dbReference type="ChEBI" id="CHEBI:30616"/>
    </ligand>
</feature>
<feature type="binding site" evidence="8">
    <location>
        <position position="143"/>
    </location>
    <ligand>
        <name>substrate</name>
    </ligand>
</feature>
<dbReference type="GO" id="GO:0055129">
    <property type="term" value="P:L-proline biosynthetic process"/>
    <property type="evidence" value="ECO:0007669"/>
    <property type="project" value="UniProtKB-UniRule"/>
</dbReference>
<reference evidence="10 11" key="1">
    <citation type="submission" date="2018-06" db="EMBL/GenBank/DDBJ databases">
        <authorList>
            <consortium name="Pathogen Informatics"/>
            <person name="Doyle S."/>
        </authorList>
    </citation>
    <scope>NUCLEOTIDE SEQUENCE [LARGE SCALE GENOMIC DNA]</scope>
    <source>
        <strain evidence="10 11">NCTC10254</strain>
    </source>
</reference>
<keyword evidence="6 8" id="KW-0418">Kinase</keyword>
<evidence type="ECO:0000256" key="1">
    <source>
        <dbReference type="ARBA" id="ARBA00022490"/>
    </source>
</evidence>
<feature type="binding site" evidence="8">
    <location>
        <position position="16"/>
    </location>
    <ligand>
        <name>ATP</name>
        <dbReference type="ChEBI" id="CHEBI:30616"/>
    </ligand>
</feature>
<dbReference type="HAMAP" id="MF_00456">
    <property type="entry name" value="ProB"/>
    <property type="match status" value="1"/>
</dbReference>
<evidence type="ECO:0000256" key="6">
    <source>
        <dbReference type="ARBA" id="ARBA00022777"/>
    </source>
</evidence>
<dbReference type="CDD" id="cd04242">
    <property type="entry name" value="AAK_G5K_ProB"/>
    <property type="match status" value="1"/>
</dbReference>
<feature type="binding site" evidence="8">
    <location>
        <position position="155"/>
    </location>
    <ligand>
        <name>substrate</name>
    </ligand>
</feature>
<dbReference type="PROSITE" id="PS00902">
    <property type="entry name" value="GLUTAMATE_5_KINASE"/>
    <property type="match status" value="1"/>
</dbReference>
<dbReference type="SMART" id="SM00359">
    <property type="entry name" value="PUA"/>
    <property type="match status" value="1"/>
</dbReference>
<evidence type="ECO:0000256" key="5">
    <source>
        <dbReference type="ARBA" id="ARBA00022741"/>
    </source>
</evidence>
<dbReference type="Gene3D" id="3.40.1160.10">
    <property type="entry name" value="Acetylglutamate kinase-like"/>
    <property type="match status" value="1"/>
</dbReference>
<evidence type="ECO:0000256" key="3">
    <source>
        <dbReference type="ARBA" id="ARBA00022650"/>
    </source>
</evidence>
<dbReference type="PIRSF" id="PIRSF000729">
    <property type="entry name" value="GK"/>
    <property type="match status" value="1"/>
</dbReference>
<dbReference type="GeneID" id="84574457"/>
<dbReference type="GO" id="GO:0003723">
    <property type="term" value="F:RNA binding"/>
    <property type="evidence" value="ECO:0007669"/>
    <property type="project" value="InterPro"/>
</dbReference>
<comment type="function">
    <text evidence="8">Catalyzes the transfer of a phosphate group to glutamate to form L-glutamate 5-phosphate.</text>
</comment>
<organism evidence="10 11">
    <name type="scientific">Corynebacterium matruchotii</name>
    <dbReference type="NCBI Taxonomy" id="43768"/>
    <lineage>
        <taxon>Bacteria</taxon>
        <taxon>Bacillati</taxon>
        <taxon>Actinomycetota</taxon>
        <taxon>Actinomycetes</taxon>
        <taxon>Mycobacteriales</taxon>
        <taxon>Corynebacteriaceae</taxon>
        <taxon>Corynebacterium</taxon>
    </lineage>
</organism>
<dbReference type="CDD" id="cd21157">
    <property type="entry name" value="PUA_G5K"/>
    <property type="match status" value="1"/>
</dbReference>
<dbReference type="InterPro" id="IPR001057">
    <property type="entry name" value="Glu/AcGlu_kinase"/>
</dbReference>
<dbReference type="RefSeq" id="WP_005525595.1">
    <property type="nucleotide sequence ID" value="NZ_CP050134.2"/>
</dbReference>
<keyword evidence="5 8" id="KW-0547">Nucleotide-binding</keyword>